<dbReference type="OrthoDB" id="202825at2759"/>
<proteinExistence type="predicted"/>
<name>A0A139AVS0_GONPJ</name>
<evidence type="ECO:0000313" key="3">
    <source>
        <dbReference type="EMBL" id="KXS20794.1"/>
    </source>
</evidence>
<protein>
    <submittedName>
        <fullName evidence="3">Sure-like protein</fullName>
    </submittedName>
</protein>
<dbReference type="Gene3D" id="3.40.1210.10">
    <property type="entry name" value="Survival protein SurE-like phosphatase/nucleotidase"/>
    <property type="match status" value="1"/>
</dbReference>
<accession>A0A139AVS0</accession>
<dbReference type="Proteomes" id="UP000070544">
    <property type="component" value="Unassembled WGS sequence"/>
</dbReference>
<dbReference type="EMBL" id="KQ965734">
    <property type="protein sequence ID" value="KXS20794.1"/>
    <property type="molecule type" value="Genomic_DNA"/>
</dbReference>
<dbReference type="SUPFAM" id="SSF64167">
    <property type="entry name" value="SurE-like"/>
    <property type="match status" value="1"/>
</dbReference>
<dbReference type="OMA" id="RIWENRY"/>
<dbReference type="Pfam" id="PF01975">
    <property type="entry name" value="SurE"/>
    <property type="match status" value="1"/>
</dbReference>
<dbReference type="NCBIfam" id="TIGR00087">
    <property type="entry name" value="surE"/>
    <property type="match status" value="1"/>
</dbReference>
<sequence length="322" mass="34916">MAHAPPPRSVLITNDDGPPGSESPFIGPFIEELRNKFGWKLKVCLPASQKSWIGKGFLIREEAPVYFYDPKTGHVEDHPQLSDGRAPDAKEGRWTLVEATPSACVNIGLNHLFNADEIDLVLSGPNFGRNSGSAMSFSSGTVGAALEGTLLSKRAISLSIAFYSREFPEPAVRCAVETAAEVVHKLWSNWPQDKRVDLFNVNIPLVPQTPSVHLTRMSRGRYTSLYKPVPSAPVTPDEATPGPTPSSGPLLFRWQPTFKPPTGVGTSEDAGTDMEALNKFCGSVTPLSCNMECPWADKLGAASGTWDGFTDLMTIFPPVHQP</sequence>
<dbReference type="InterPro" id="IPR027746">
    <property type="entry name" value="TTL"/>
</dbReference>
<organism evidence="3 4">
    <name type="scientific">Gonapodya prolifera (strain JEL478)</name>
    <name type="common">Monoblepharis prolifera</name>
    <dbReference type="NCBI Taxonomy" id="1344416"/>
    <lineage>
        <taxon>Eukaryota</taxon>
        <taxon>Fungi</taxon>
        <taxon>Fungi incertae sedis</taxon>
        <taxon>Chytridiomycota</taxon>
        <taxon>Chytridiomycota incertae sedis</taxon>
        <taxon>Monoblepharidomycetes</taxon>
        <taxon>Monoblepharidales</taxon>
        <taxon>Gonapodyaceae</taxon>
        <taxon>Gonapodya</taxon>
    </lineage>
</organism>
<evidence type="ECO:0000313" key="4">
    <source>
        <dbReference type="Proteomes" id="UP000070544"/>
    </source>
</evidence>
<dbReference type="PANTHER" id="PTHR47551">
    <property type="entry name" value="TUBULIN--TYROSINE LIGASE PBY1-RELATED"/>
    <property type="match status" value="1"/>
</dbReference>
<dbReference type="InterPro" id="IPR002828">
    <property type="entry name" value="SurE-like_Pase/nucleotidase"/>
</dbReference>
<feature type="domain" description="Survival protein SurE-like phosphatase/nucleotidase" evidence="2">
    <location>
        <begin position="10"/>
        <end position="223"/>
    </location>
</feature>
<feature type="region of interest" description="Disordered" evidence="1">
    <location>
        <begin position="1"/>
        <end position="23"/>
    </location>
</feature>
<dbReference type="AlphaFoldDB" id="A0A139AVS0"/>
<dbReference type="PANTHER" id="PTHR47551:SF1">
    <property type="entry name" value="TUBULIN--TYROSINE LIGASE PBY1-RELATED"/>
    <property type="match status" value="1"/>
</dbReference>
<reference evidence="3 4" key="1">
    <citation type="journal article" date="2015" name="Genome Biol. Evol.">
        <title>Phylogenomic analyses indicate that early fungi evolved digesting cell walls of algal ancestors of land plants.</title>
        <authorList>
            <person name="Chang Y."/>
            <person name="Wang S."/>
            <person name="Sekimoto S."/>
            <person name="Aerts A.L."/>
            <person name="Choi C."/>
            <person name="Clum A."/>
            <person name="LaButti K.M."/>
            <person name="Lindquist E.A."/>
            <person name="Yee Ngan C."/>
            <person name="Ohm R.A."/>
            <person name="Salamov A.A."/>
            <person name="Grigoriev I.V."/>
            <person name="Spatafora J.W."/>
            <person name="Berbee M.L."/>
        </authorList>
    </citation>
    <scope>NUCLEOTIDE SEQUENCE [LARGE SCALE GENOMIC DNA]</scope>
    <source>
        <strain evidence="3 4">JEL478</strain>
    </source>
</reference>
<evidence type="ECO:0000256" key="1">
    <source>
        <dbReference type="SAM" id="MobiDB-lite"/>
    </source>
</evidence>
<dbReference type="GO" id="GO:0016787">
    <property type="term" value="F:hydrolase activity"/>
    <property type="evidence" value="ECO:0007669"/>
    <property type="project" value="InterPro"/>
</dbReference>
<keyword evidence="4" id="KW-1185">Reference proteome</keyword>
<feature type="region of interest" description="Disordered" evidence="1">
    <location>
        <begin position="228"/>
        <end position="248"/>
    </location>
</feature>
<dbReference type="InterPro" id="IPR036523">
    <property type="entry name" value="SurE-like_sf"/>
</dbReference>
<dbReference type="STRING" id="1344416.A0A139AVS0"/>
<gene>
    <name evidence="3" type="ORF">M427DRAFT_151553</name>
</gene>
<dbReference type="GO" id="GO:0000932">
    <property type="term" value="C:P-body"/>
    <property type="evidence" value="ECO:0007669"/>
    <property type="project" value="TreeGrafter"/>
</dbReference>
<evidence type="ECO:0000259" key="2">
    <source>
        <dbReference type="Pfam" id="PF01975"/>
    </source>
</evidence>